<accession>A0A813E8W6</accession>
<evidence type="ECO:0000259" key="6">
    <source>
        <dbReference type="PROSITE" id="PS50404"/>
    </source>
</evidence>
<comment type="caution">
    <text evidence="8">The sequence shown here is derived from an EMBL/GenBank/DDBJ whole genome shotgun (WGS) entry which is preliminary data.</text>
</comment>
<dbReference type="SUPFAM" id="SSF47616">
    <property type="entry name" value="GST C-terminal domain-like"/>
    <property type="match status" value="1"/>
</dbReference>
<dbReference type="Pfam" id="PF14497">
    <property type="entry name" value="GST_C_3"/>
    <property type="match status" value="1"/>
</dbReference>
<comment type="catalytic activity">
    <reaction evidence="5">
        <text>RX + glutathione = an S-substituted glutathione + a halide anion + H(+)</text>
        <dbReference type="Rhea" id="RHEA:16437"/>
        <dbReference type="ChEBI" id="CHEBI:15378"/>
        <dbReference type="ChEBI" id="CHEBI:16042"/>
        <dbReference type="ChEBI" id="CHEBI:17792"/>
        <dbReference type="ChEBI" id="CHEBI:57925"/>
        <dbReference type="ChEBI" id="CHEBI:90779"/>
        <dbReference type="EC" id="2.5.1.18"/>
    </reaction>
</comment>
<dbReference type="InterPro" id="IPR050213">
    <property type="entry name" value="GST_superfamily"/>
</dbReference>
<organism evidence="8 9">
    <name type="scientific">Polarella glacialis</name>
    <name type="common">Dinoflagellate</name>
    <dbReference type="NCBI Taxonomy" id="89957"/>
    <lineage>
        <taxon>Eukaryota</taxon>
        <taxon>Sar</taxon>
        <taxon>Alveolata</taxon>
        <taxon>Dinophyceae</taxon>
        <taxon>Suessiales</taxon>
        <taxon>Suessiaceae</taxon>
        <taxon>Polarella</taxon>
    </lineage>
</organism>
<gene>
    <name evidence="8" type="ORF">PGLA1383_LOCUS15992</name>
</gene>
<evidence type="ECO:0000256" key="1">
    <source>
        <dbReference type="ARBA" id="ARBA00003701"/>
    </source>
</evidence>
<comment type="similarity">
    <text evidence="2">Belongs to the GST superfamily. Mu family.</text>
</comment>
<dbReference type="InterPro" id="IPR036249">
    <property type="entry name" value="Thioredoxin-like_sf"/>
</dbReference>
<dbReference type="Proteomes" id="UP000654075">
    <property type="component" value="Unassembled WGS sequence"/>
</dbReference>
<keyword evidence="4" id="KW-0808">Transferase</keyword>
<dbReference type="InterPro" id="IPR010987">
    <property type="entry name" value="Glutathione-S-Trfase_C-like"/>
</dbReference>
<dbReference type="Gene3D" id="3.40.30.10">
    <property type="entry name" value="Glutaredoxin"/>
    <property type="match status" value="1"/>
</dbReference>
<dbReference type="PROSITE" id="PS50405">
    <property type="entry name" value="GST_CTER"/>
    <property type="match status" value="1"/>
</dbReference>
<dbReference type="SUPFAM" id="SSF52833">
    <property type="entry name" value="Thioredoxin-like"/>
    <property type="match status" value="1"/>
</dbReference>
<dbReference type="EC" id="2.5.1.18" evidence="3"/>
<dbReference type="PANTHER" id="PTHR11571">
    <property type="entry name" value="GLUTATHIONE S-TRANSFERASE"/>
    <property type="match status" value="1"/>
</dbReference>
<proteinExistence type="inferred from homology"/>
<dbReference type="GO" id="GO:0004364">
    <property type="term" value="F:glutathione transferase activity"/>
    <property type="evidence" value="ECO:0007669"/>
    <property type="project" value="UniProtKB-EC"/>
</dbReference>
<name>A0A813E8W6_POLGL</name>
<protein>
    <recommendedName>
        <fullName evidence="3">glutathione transferase</fullName>
        <ecNumber evidence="3">2.5.1.18</ecNumber>
    </recommendedName>
</protein>
<sequence length="219" mass="25242">MMCVYAKAPCEDIKYSAKQKAKGSWVAPEWERETRPKLREHNPLVQLPYVVNHSTGEVITQANAVYLYLGRILGLAGSTREDQLANEQVLFHLHGMWMEVRDLVYPSFSSRSEESFKASLDSYFLGSLSGHYEKLEAWLKQRGTPFFAGRSPCTADFHVWEMLDQSEAMASAYEFPSPVEDFRLLQVFYTRFGQLPELKRYFESPDASLPINNKMAFFK</sequence>
<evidence type="ECO:0000256" key="5">
    <source>
        <dbReference type="ARBA" id="ARBA00047960"/>
    </source>
</evidence>
<dbReference type="InterPro" id="IPR004045">
    <property type="entry name" value="Glutathione_S-Trfase_N"/>
</dbReference>
<evidence type="ECO:0000259" key="7">
    <source>
        <dbReference type="PROSITE" id="PS50405"/>
    </source>
</evidence>
<keyword evidence="9" id="KW-1185">Reference proteome</keyword>
<evidence type="ECO:0000256" key="3">
    <source>
        <dbReference type="ARBA" id="ARBA00012452"/>
    </source>
</evidence>
<feature type="domain" description="GST N-terminal" evidence="6">
    <location>
        <begin position="1"/>
        <end position="77"/>
    </location>
</feature>
<evidence type="ECO:0000256" key="2">
    <source>
        <dbReference type="ARBA" id="ARBA00005861"/>
    </source>
</evidence>
<dbReference type="OMA" id="LANPLWA"/>
<dbReference type="GO" id="GO:0006749">
    <property type="term" value="P:glutathione metabolic process"/>
    <property type="evidence" value="ECO:0007669"/>
    <property type="project" value="TreeGrafter"/>
</dbReference>
<dbReference type="Gene3D" id="1.20.1050.10">
    <property type="match status" value="1"/>
</dbReference>
<dbReference type="PROSITE" id="PS50404">
    <property type="entry name" value="GST_NTER"/>
    <property type="match status" value="1"/>
</dbReference>
<evidence type="ECO:0000256" key="4">
    <source>
        <dbReference type="ARBA" id="ARBA00022679"/>
    </source>
</evidence>
<evidence type="ECO:0000313" key="9">
    <source>
        <dbReference type="Proteomes" id="UP000654075"/>
    </source>
</evidence>
<feature type="non-terminal residue" evidence="8">
    <location>
        <position position="1"/>
    </location>
</feature>
<dbReference type="InterPro" id="IPR004046">
    <property type="entry name" value="GST_C"/>
</dbReference>
<feature type="domain" description="GST C-terminal" evidence="7">
    <location>
        <begin position="79"/>
        <end position="217"/>
    </location>
</feature>
<dbReference type="EMBL" id="CAJNNV010009575">
    <property type="protein sequence ID" value="CAE8597550.1"/>
    <property type="molecule type" value="Genomic_DNA"/>
</dbReference>
<dbReference type="PANTHER" id="PTHR11571:SF222">
    <property type="entry name" value="GLUTATHIONE TRANSFERASE"/>
    <property type="match status" value="1"/>
</dbReference>
<evidence type="ECO:0000313" key="8">
    <source>
        <dbReference type="EMBL" id="CAE8597550.1"/>
    </source>
</evidence>
<comment type="function">
    <text evidence="1">Conjugation of reduced glutathione to a wide number of exogenous and endogenous hydrophobic electrophiles.</text>
</comment>
<dbReference type="InterPro" id="IPR036282">
    <property type="entry name" value="Glutathione-S-Trfase_C_sf"/>
</dbReference>
<reference evidence="8" key="1">
    <citation type="submission" date="2021-02" db="EMBL/GenBank/DDBJ databases">
        <authorList>
            <person name="Dougan E. K."/>
            <person name="Rhodes N."/>
            <person name="Thang M."/>
            <person name="Chan C."/>
        </authorList>
    </citation>
    <scope>NUCLEOTIDE SEQUENCE</scope>
</reference>
<dbReference type="AlphaFoldDB" id="A0A813E8W6"/>
<dbReference type="OrthoDB" id="410118at2759"/>